<dbReference type="AlphaFoldDB" id="A0AAV5AUR2"/>
<dbReference type="EMBL" id="BQKB01000045">
    <property type="protein sequence ID" value="GJM53685.1"/>
    <property type="molecule type" value="Genomic_DNA"/>
</dbReference>
<evidence type="ECO:0000313" key="3">
    <source>
        <dbReference type="Proteomes" id="UP001207736"/>
    </source>
</evidence>
<dbReference type="EMBL" id="BQKA01000003">
    <property type="protein sequence ID" value="GJM49131.1"/>
    <property type="molecule type" value="Genomic_DNA"/>
</dbReference>
<accession>A0AAV5AUR2</accession>
<evidence type="ECO:0008006" key="5">
    <source>
        <dbReference type="Google" id="ProtNLM"/>
    </source>
</evidence>
<evidence type="ECO:0000313" key="1">
    <source>
        <dbReference type="EMBL" id="GJM49131.1"/>
    </source>
</evidence>
<evidence type="ECO:0000313" key="2">
    <source>
        <dbReference type="EMBL" id="GJM53685.1"/>
    </source>
</evidence>
<comment type="caution">
    <text evidence="1">The sequence shown here is derived from an EMBL/GenBank/DDBJ whole genome shotgun (WGS) entry which is preliminary data.</text>
</comment>
<organism evidence="1 3">
    <name type="scientific">Capnocytophaga catalasegens</name>
    <dbReference type="NCBI Taxonomy" id="1004260"/>
    <lineage>
        <taxon>Bacteria</taxon>
        <taxon>Pseudomonadati</taxon>
        <taxon>Bacteroidota</taxon>
        <taxon>Flavobacteriia</taxon>
        <taxon>Flavobacteriales</taxon>
        <taxon>Flavobacteriaceae</taxon>
        <taxon>Capnocytophaga</taxon>
    </lineage>
</organism>
<name>A0AAV5AUR2_9FLAO</name>
<keyword evidence="4" id="KW-1185">Reference proteome</keyword>
<reference evidence="1 4" key="1">
    <citation type="submission" date="2021-11" db="EMBL/GenBank/DDBJ databases">
        <title>Draft genome sequence of Capnocytophaga sp. strain KC07075 isolated from cat oral cavity.</title>
        <authorList>
            <person name="Suzuki M."/>
            <person name="Imaoka K."/>
            <person name="Kimura M."/>
            <person name="Morikawa S."/>
            <person name="Maeda K."/>
        </authorList>
    </citation>
    <scope>NUCLEOTIDE SEQUENCE</scope>
    <source>
        <strain evidence="1">KC07075</strain>
        <strain evidence="2 4">KC07079</strain>
    </source>
</reference>
<dbReference type="PROSITE" id="PS51257">
    <property type="entry name" value="PROKAR_LIPOPROTEIN"/>
    <property type="match status" value="1"/>
</dbReference>
<dbReference type="Proteomes" id="UP001208692">
    <property type="component" value="Unassembled WGS sequence"/>
</dbReference>
<sequence>MNKTGKILMVITLIISCMKPTDNNIIWTAKYNFANLYGQKVYNSYFNTGAAIEIEEFLYTKKGENFKFYRYKNFVYDFDYSKAIYFSYDYGKT</sequence>
<gene>
    <name evidence="1" type="ORF">RCZ15_01070</name>
    <name evidence="2" type="ORF">RCZ16_20010</name>
</gene>
<dbReference type="Proteomes" id="UP001207736">
    <property type="component" value="Unassembled WGS sequence"/>
</dbReference>
<evidence type="ECO:0000313" key="4">
    <source>
        <dbReference type="Proteomes" id="UP001208692"/>
    </source>
</evidence>
<proteinExistence type="predicted"/>
<protein>
    <recommendedName>
        <fullName evidence="5">Lipoprotein</fullName>
    </recommendedName>
</protein>
<dbReference type="RefSeq" id="WP_264847472.1">
    <property type="nucleotide sequence ID" value="NZ_BPMA01000057.1"/>
</dbReference>